<dbReference type="SMART" id="SM00726">
    <property type="entry name" value="UIM"/>
    <property type="match status" value="4"/>
</dbReference>
<dbReference type="OrthoDB" id="3231855at2759"/>
<proteinExistence type="predicted"/>
<evidence type="ECO:0000256" key="2">
    <source>
        <dbReference type="SAM" id="MobiDB-lite"/>
    </source>
</evidence>
<dbReference type="AlphaFoldDB" id="A0A448ZL54"/>
<gene>
    <name evidence="3" type="ORF">PSNMU_V1.4_AUG-EV-PASAV3_0097530</name>
</gene>
<dbReference type="Proteomes" id="UP000291116">
    <property type="component" value="Unassembled WGS sequence"/>
</dbReference>
<evidence type="ECO:0000256" key="1">
    <source>
        <dbReference type="SAM" id="Coils"/>
    </source>
</evidence>
<name>A0A448ZL54_9STRA</name>
<dbReference type="InterPro" id="IPR003903">
    <property type="entry name" value="UIM_dom"/>
</dbReference>
<feature type="compositionally biased region" description="Basic and acidic residues" evidence="2">
    <location>
        <begin position="91"/>
        <end position="102"/>
    </location>
</feature>
<evidence type="ECO:0000313" key="3">
    <source>
        <dbReference type="EMBL" id="VEU42770.1"/>
    </source>
</evidence>
<feature type="region of interest" description="Disordered" evidence="2">
    <location>
        <begin position="81"/>
        <end position="102"/>
    </location>
</feature>
<keyword evidence="4" id="KW-1185">Reference proteome</keyword>
<accession>A0A448ZL54</accession>
<evidence type="ECO:0000313" key="4">
    <source>
        <dbReference type="Proteomes" id="UP000291116"/>
    </source>
</evidence>
<sequence>MEHRLMNSKGSFSVNASSGFVLYDLEQPKDSKVLIAPQSYSSVTNDADRMSRHFTLAANDREQKKELKRIFHRRSKEDAAFDKAVSQSLESNKKRDEDNRKDSEVLERAISLSLLNEEKQKEKKKEEEEKLQEVIELSKRESILQSIDEEDQIRKAKEISKIEYDDPDADIKQLIELSMMPEETGLNQFDDQEGDKEILKALELSLIEF</sequence>
<feature type="coiled-coil region" evidence="1">
    <location>
        <begin position="109"/>
        <end position="141"/>
    </location>
</feature>
<dbReference type="EMBL" id="CAACVS010000475">
    <property type="protein sequence ID" value="VEU42770.1"/>
    <property type="molecule type" value="Genomic_DNA"/>
</dbReference>
<organism evidence="3 4">
    <name type="scientific">Pseudo-nitzschia multistriata</name>
    <dbReference type="NCBI Taxonomy" id="183589"/>
    <lineage>
        <taxon>Eukaryota</taxon>
        <taxon>Sar</taxon>
        <taxon>Stramenopiles</taxon>
        <taxon>Ochrophyta</taxon>
        <taxon>Bacillariophyta</taxon>
        <taxon>Bacillariophyceae</taxon>
        <taxon>Bacillariophycidae</taxon>
        <taxon>Bacillariales</taxon>
        <taxon>Bacillariaceae</taxon>
        <taxon>Pseudo-nitzschia</taxon>
    </lineage>
</organism>
<protein>
    <submittedName>
        <fullName evidence="3">Uncharacterized protein</fullName>
    </submittedName>
</protein>
<reference evidence="3 4" key="1">
    <citation type="submission" date="2019-01" db="EMBL/GenBank/DDBJ databases">
        <authorList>
            <person name="Ferrante I. M."/>
        </authorList>
    </citation>
    <scope>NUCLEOTIDE SEQUENCE [LARGE SCALE GENOMIC DNA]</scope>
    <source>
        <strain evidence="3 4">B856</strain>
    </source>
</reference>
<keyword evidence="1" id="KW-0175">Coiled coil</keyword>